<feature type="compositionally biased region" description="Basic and acidic residues" evidence="1">
    <location>
        <begin position="152"/>
        <end position="161"/>
    </location>
</feature>
<feature type="region of interest" description="Disordered" evidence="1">
    <location>
        <begin position="314"/>
        <end position="336"/>
    </location>
</feature>
<feature type="compositionally biased region" description="Acidic residues" evidence="1">
    <location>
        <begin position="317"/>
        <end position="336"/>
    </location>
</feature>
<organism evidence="2 3">
    <name type="scientific">Scytalidium lignicola</name>
    <name type="common">Hyphomycete</name>
    <dbReference type="NCBI Taxonomy" id="5539"/>
    <lineage>
        <taxon>Eukaryota</taxon>
        <taxon>Fungi</taxon>
        <taxon>Dikarya</taxon>
        <taxon>Ascomycota</taxon>
        <taxon>Pezizomycotina</taxon>
        <taxon>Leotiomycetes</taxon>
        <taxon>Leotiomycetes incertae sedis</taxon>
        <taxon>Scytalidium</taxon>
    </lineage>
</organism>
<feature type="non-terminal residue" evidence="2">
    <location>
        <position position="336"/>
    </location>
</feature>
<dbReference type="STRING" id="5539.A0A3E2HJ88"/>
<keyword evidence="3" id="KW-1185">Reference proteome</keyword>
<name>A0A3E2HJ88_SCYLI</name>
<feature type="compositionally biased region" description="Acidic residues" evidence="1">
    <location>
        <begin position="142"/>
        <end position="151"/>
    </location>
</feature>
<dbReference type="OMA" id="WAIEIME"/>
<dbReference type="Proteomes" id="UP000258309">
    <property type="component" value="Unassembled WGS sequence"/>
</dbReference>
<dbReference type="AlphaFoldDB" id="A0A3E2HJ88"/>
<dbReference type="OrthoDB" id="4186058at2759"/>
<reference evidence="2 3" key="1">
    <citation type="submission" date="2018-05" db="EMBL/GenBank/DDBJ databases">
        <title>Draft genome sequence of Scytalidium lignicola DSM 105466, a ubiquitous saprotrophic fungus.</title>
        <authorList>
            <person name="Buettner E."/>
            <person name="Gebauer A.M."/>
            <person name="Hofrichter M."/>
            <person name="Liers C."/>
            <person name="Kellner H."/>
        </authorList>
    </citation>
    <scope>NUCLEOTIDE SEQUENCE [LARGE SCALE GENOMIC DNA]</scope>
    <source>
        <strain evidence="2 3">DSM 105466</strain>
    </source>
</reference>
<protein>
    <submittedName>
        <fullName evidence="2">Uncharacterized protein</fullName>
    </submittedName>
</protein>
<gene>
    <name evidence="2" type="ORF">B7463_g2883</name>
</gene>
<evidence type="ECO:0000313" key="3">
    <source>
        <dbReference type="Proteomes" id="UP000258309"/>
    </source>
</evidence>
<proteinExistence type="predicted"/>
<dbReference type="EMBL" id="NCSJ02000035">
    <property type="protein sequence ID" value="RFU33469.1"/>
    <property type="molecule type" value="Genomic_DNA"/>
</dbReference>
<evidence type="ECO:0000256" key="1">
    <source>
        <dbReference type="SAM" id="MobiDB-lite"/>
    </source>
</evidence>
<evidence type="ECO:0000313" key="2">
    <source>
        <dbReference type="EMBL" id="RFU33469.1"/>
    </source>
</evidence>
<feature type="compositionally biased region" description="Low complexity" evidence="1">
    <location>
        <begin position="87"/>
        <end position="113"/>
    </location>
</feature>
<sequence>MRRTTPILDFSRQARPSSPPETPRTATFVPVGKPIPSSRRHGIANFHSTLFDHEDDDDHEDYSIKPHGMGPFFSYIPSAVRSEDLSPRSSTLDSTSSGSPPRSRSSSPDEPMSSSPPPLTSKPKERIVSEGNFTVEEIRESDYDEYDSDNDDIIRPDHYEDAESETARSVNGRPTSDIDPRVLSGLRDLGCDDPYTYSSYETWQEARRQEKRRKRRSSSSVQKRTLSQSIGSDTDDEDLQPQHLDIGEVGSSARRLRRKLGEKRTSLIFDDPPPRIEELDEPVSCESVVDIDEDEDEEAVAQRFGRELPYYVQDVDMNVDSDDEEEEEEDDDSDDD</sequence>
<feature type="non-terminal residue" evidence="2">
    <location>
        <position position="1"/>
    </location>
</feature>
<comment type="caution">
    <text evidence="2">The sequence shown here is derived from an EMBL/GenBank/DDBJ whole genome shotgun (WGS) entry which is preliminary data.</text>
</comment>
<feature type="region of interest" description="Disordered" evidence="1">
    <location>
        <begin position="1"/>
        <end position="283"/>
    </location>
</feature>
<accession>A0A3E2HJ88</accession>